<evidence type="ECO:0000256" key="1">
    <source>
        <dbReference type="SAM" id="MobiDB-lite"/>
    </source>
</evidence>
<evidence type="ECO:0000313" key="4">
    <source>
        <dbReference type="Proteomes" id="UP000070544"/>
    </source>
</evidence>
<feature type="region of interest" description="Disordered" evidence="1">
    <location>
        <begin position="309"/>
        <end position="329"/>
    </location>
</feature>
<feature type="transmembrane region" description="Helical" evidence="2">
    <location>
        <begin position="335"/>
        <end position="359"/>
    </location>
</feature>
<dbReference type="AlphaFoldDB" id="A0A139AHN2"/>
<dbReference type="SUPFAM" id="SSF50044">
    <property type="entry name" value="SH3-domain"/>
    <property type="match status" value="1"/>
</dbReference>
<feature type="compositionally biased region" description="Basic residues" evidence="1">
    <location>
        <begin position="1"/>
        <end position="16"/>
    </location>
</feature>
<evidence type="ECO:0000256" key="2">
    <source>
        <dbReference type="SAM" id="Phobius"/>
    </source>
</evidence>
<keyword evidence="2" id="KW-0472">Membrane</keyword>
<keyword evidence="2" id="KW-0812">Transmembrane</keyword>
<dbReference type="Gene3D" id="3.20.20.370">
    <property type="entry name" value="Glycoside hydrolase/deacetylase"/>
    <property type="match status" value="1"/>
</dbReference>
<dbReference type="SUPFAM" id="SSF88713">
    <property type="entry name" value="Glycoside hydrolase/deacetylase"/>
    <property type="match status" value="1"/>
</dbReference>
<dbReference type="GO" id="GO:0005975">
    <property type="term" value="P:carbohydrate metabolic process"/>
    <property type="evidence" value="ECO:0007669"/>
    <property type="project" value="InterPro"/>
</dbReference>
<sequence>MRAKRDKSGLGRRRRGQTTGAAMARGRTVAALAAVVGLAAVGGVMAQDPNPLTPIYCTDTSKMAVTFLYGPSAYTAGVVTVPGVQASQLTFFANTGAFSSDAIIANLTAVASAGAIIAQRWRTTIDPNFASMSDVDIQKELVTECNLIKTATGRVPKYLILPSIDDHIHTLVTSMGYVTVGVQWDLQGDIPATGTGAACTASVATTLTGIPRYGTSAAMGGVVWLSDTSACTQAAANATVSAITRLGYTLANIADCYGDTNPYRASCEVNATVASTTTAASASATSSAAASSSSSAAAVMTTAPASSAPTFQSTASSSGDQQKAQGGDQNATSPALLAAAALAGVLAVLALAGLGFFVYRRRKTNKEREYSHGGYPMGAGPYSQNTSAHGWHDGSGYIMPYNDGRPSKDGGPHRRSGSTGATAVGSTRLGGQPPSGRLPSPLGNGPRPPSPAYPAYPPSSIPPTRVDFAAIAPPPSGYSSGGAGSMVKGPPGYGSPDVAPDSSYLALGGRPEETAVQVGAYFTAAEGWSPENGDELGVNAGEGVYVWLVYRDGWCIATNLATLQLGNLPFVLLTPSASSTLAPSSAINPRDHSVYVAGPPSSRPGYAPQTNRSLGTSVLSAAVGARSVSLGKALMSGSQSAYMGSTVSSQPSGGFGNKPVAIPDEVLEEMRLRGEISEEAYRKLKGVTGSS</sequence>
<dbReference type="EMBL" id="KQ965758">
    <property type="protein sequence ID" value="KXS16064.1"/>
    <property type="molecule type" value="Genomic_DNA"/>
</dbReference>
<feature type="region of interest" description="Disordered" evidence="1">
    <location>
        <begin position="399"/>
        <end position="459"/>
    </location>
</feature>
<protein>
    <recommendedName>
        <fullName evidence="5">SH3 domain-containing protein</fullName>
    </recommendedName>
</protein>
<keyword evidence="2" id="KW-1133">Transmembrane helix</keyword>
<feature type="compositionally biased region" description="Polar residues" evidence="1">
    <location>
        <begin position="319"/>
        <end position="329"/>
    </location>
</feature>
<gene>
    <name evidence="3" type="ORF">M427DRAFT_155078</name>
</gene>
<dbReference type="OrthoDB" id="2156420at2759"/>
<dbReference type="Proteomes" id="UP000070544">
    <property type="component" value="Unassembled WGS sequence"/>
</dbReference>
<feature type="compositionally biased region" description="Low complexity" evidence="1">
    <location>
        <begin position="309"/>
        <end position="318"/>
    </location>
</feature>
<feature type="region of interest" description="Disordered" evidence="1">
    <location>
        <begin position="1"/>
        <end position="22"/>
    </location>
</feature>
<proteinExistence type="predicted"/>
<keyword evidence="4" id="KW-1185">Reference proteome</keyword>
<name>A0A139AHN2_GONPJ</name>
<organism evidence="3 4">
    <name type="scientific">Gonapodya prolifera (strain JEL478)</name>
    <name type="common">Monoblepharis prolifera</name>
    <dbReference type="NCBI Taxonomy" id="1344416"/>
    <lineage>
        <taxon>Eukaryota</taxon>
        <taxon>Fungi</taxon>
        <taxon>Fungi incertae sedis</taxon>
        <taxon>Chytridiomycota</taxon>
        <taxon>Chytridiomycota incertae sedis</taxon>
        <taxon>Monoblepharidomycetes</taxon>
        <taxon>Monoblepharidales</taxon>
        <taxon>Gonapodyaceae</taxon>
        <taxon>Gonapodya</taxon>
    </lineage>
</organism>
<evidence type="ECO:0000313" key="3">
    <source>
        <dbReference type="EMBL" id="KXS16064.1"/>
    </source>
</evidence>
<dbReference type="InterPro" id="IPR011330">
    <property type="entry name" value="Glyco_hydro/deAcase_b/a-brl"/>
</dbReference>
<accession>A0A139AHN2</accession>
<dbReference type="InterPro" id="IPR036028">
    <property type="entry name" value="SH3-like_dom_sf"/>
</dbReference>
<reference evidence="3 4" key="1">
    <citation type="journal article" date="2015" name="Genome Biol. Evol.">
        <title>Phylogenomic analyses indicate that early fungi evolved digesting cell walls of algal ancestors of land plants.</title>
        <authorList>
            <person name="Chang Y."/>
            <person name="Wang S."/>
            <person name="Sekimoto S."/>
            <person name="Aerts A.L."/>
            <person name="Choi C."/>
            <person name="Clum A."/>
            <person name="LaButti K.M."/>
            <person name="Lindquist E.A."/>
            <person name="Yee Ngan C."/>
            <person name="Ohm R.A."/>
            <person name="Salamov A.A."/>
            <person name="Grigoriev I.V."/>
            <person name="Spatafora J.W."/>
            <person name="Berbee M.L."/>
        </authorList>
    </citation>
    <scope>NUCLEOTIDE SEQUENCE [LARGE SCALE GENOMIC DNA]</scope>
    <source>
        <strain evidence="3 4">JEL478</strain>
    </source>
</reference>
<feature type="compositionally biased region" description="Pro residues" evidence="1">
    <location>
        <begin position="446"/>
        <end position="459"/>
    </location>
</feature>
<evidence type="ECO:0008006" key="5">
    <source>
        <dbReference type="Google" id="ProtNLM"/>
    </source>
</evidence>